<feature type="transmembrane region" description="Helical" evidence="5">
    <location>
        <begin position="25"/>
        <end position="45"/>
    </location>
</feature>
<evidence type="ECO:0000313" key="8">
    <source>
        <dbReference type="Proteomes" id="UP001060164"/>
    </source>
</evidence>
<feature type="transmembrane region" description="Helical" evidence="5">
    <location>
        <begin position="184"/>
        <end position="208"/>
    </location>
</feature>
<dbReference type="EMBL" id="CP102290">
    <property type="protein sequence ID" value="UWP60190.1"/>
    <property type="molecule type" value="Genomic_DNA"/>
</dbReference>
<evidence type="ECO:0000256" key="2">
    <source>
        <dbReference type="ARBA" id="ARBA00022692"/>
    </source>
</evidence>
<gene>
    <name evidence="7" type="ORF">NQ502_03810</name>
</gene>
<feature type="transmembrane region" description="Helical" evidence="5">
    <location>
        <begin position="271"/>
        <end position="291"/>
    </location>
</feature>
<feature type="transmembrane region" description="Helical" evidence="5">
    <location>
        <begin position="297"/>
        <end position="320"/>
    </location>
</feature>
<dbReference type="InterPro" id="IPR006153">
    <property type="entry name" value="Cation/H_exchanger_TM"/>
</dbReference>
<feature type="domain" description="Cation/H+ exchanger transmembrane" evidence="6">
    <location>
        <begin position="13"/>
        <end position="375"/>
    </location>
</feature>
<evidence type="ECO:0000256" key="1">
    <source>
        <dbReference type="ARBA" id="ARBA00004141"/>
    </source>
</evidence>
<dbReference type="PANTHER" id="PTHR31102">
    <property type="match status" value="1"/>
</dbReference>
<dbReference type="Pfam" id="PF00999">
    <property type="entry name" value="Na_H_Exchanger"/>
    <property type="match status" value="1"/>
</dbReference>
<keyword evidence="8" id="KW-1185">Reference proteome</keyword>
<feature type="transmembrane region" description="Helical" evidence="5">
    <location>
        <begin position="151"/>
        <end position="172"/>
    </location>
</feature>
<evidence type="ECO:0000259" key="6">
    <source>
        <dbReference type="Pfam" id="PF00999"/>
    </source>
</evidence>
<evidence type="ECO:0000256" key="5">
    <source>
        <dbReference type="SAM" id="Phobius"/>
    </source>
</evidence>
<feature type="transmembrane region" description="Helical" evidence="5">
    <location>
        <begin position="238"/>
        <end position="259"/>
    </location>
</feature>
<keyword evidence="3 5" id="KW-1133">Transmembrane helix</keyword>
<dbReference type="InterPro" id="IPR051843">
    <property type="entry name" value="CPA1_transporter"/>
</dbReference>
<dbReference type="PANTHER" id="PTHR31102:SF1">
    <property type="entry name" value="CATION_H+ EXCHANGER DOMAIN-CONTAINING PROTEIN"/>
    <property type="match status" value="1"/>
</dbReference>
<feature type="transmembrane region" description="Helical" evidence="5">
    <location>
        <begin position="215"/>
        <end position="232"/>
    </location>
</feature>
<sequence>MLLSIALIMLFGLMAGTIFKRMRLPYIIGMLAAGIILGPYVLNLLDDSILNISADLRQIALIVILAKAGLTLDINDLKRVGRPAVLLCFLPATMEIIAYLLFAPGLMGISLLEAGIIGAVMGAVSPAIIVPSMSKLIDEGWGTKKGIPQMIVAGSSADDVYVVVVFTALISLAQGGKVSAAEFLQVPVSIVLGIVLGAAGGMVLVLFFQRFHMRDTVKVIILLCVSFLFVTLEEKLEGIVAVSGLLAVMSMGITIYNRYDILAKRITGKFSKIWVPAEILLFVLVGAVVNVKYALSAGIMMVLMLLIGLIFRLAGTYLCVVGTKLNRKERIFCMISQIPKATVQAAIGGVALARGLPCGNIVLTAAVVSILITAPAGALGIEVTYKKLLSKEK</sequence>
<keyword evidence="2 5" id="KW-0812">Transmembrane</keyword>
<feature type="transmembrane region" description="Helical" evidence="5">
    <location>
        <begin position="84"/>
        <end position="102"/>
    </location>
</feature>
<keyword evidence="4 5" id="KW-0472">Membrane</keyword>
<reference evidence="7" key="1">
    <citation type="journal article" date="2022" name="Cell">
        <title>Design, construction, and in vivo augmentation of a complex gut microbiome.</title>
        <authorList>
            <person name="Cheng A.G."/>
            <person name="Ho P.Y."/>
            <person name="Aranda-Diaz A."/>
            <person name="Jain S."/>
            <person name="Yu F.B."/>
            <person name="Meng X."/>
            <person name="Wang M."/>
            <person name="Iakiviak M."/>
            <person name="Nagashima K."/>
            <person name="Zhao A."/>
            <person name="Murugkar P."/>
            <person name="Patil A."/>
            <person name="Atabakhsh K."/>
            <person name="Weakley A."/>
            <person name="Yan J."/>
            <person name="Brumbaugh A.R."/>
            <person name="Higginbottom S."/>
            <person name="Dimas A."/>
            <person name="Shiver A.L."/>
            <person name="Deutschbauer A."/>
            <person name="Neff N."/>
            <person name="Sonnenburg J.L."/>
            <person name="Huang K.C."/>
            <person name="Fischbach M.A."/>
        </authorList>
    </citation>
    <scope>NUCLEOTIDE SEQUENCE</scope>
    <source>
        <strain evidence="7">DSM 19829</strain>
    </source>
</reference>
<dbReference type="RefSeq" id="WP_028529449.1">
    <property type="nucleotide sequence ID" value="NZ_CABLBR010000025.1"/>
</dbReference>
<dbReference type="InterPro" id="IPR038770">
    <property type="entry name" value="Na+/solute_symporter_sf"/>
</dbReference>
<evidence type="ECO:0000313" key="7">
    <source>
        <dbReference type="EMBL" id="UWP60190.1"/>
    </source>
</evidence>
<organism evidence="7 8">
    <name type="scientific">Ruminococcus gauvreauii</name>
    <dbReference type="NCBI Taxonomy" id="438033"/>
    <lineage>
        <taxon>Bacteria</taxon>
        <taxon>Bacillati</taxon>
        <taxon>Bacillota</taxon>
        <taxon>Clostridia</taxon>
        <taxon>Eubacteriales</taxon>
        <taxon>Oscillospiraceae</taxon>
        <taxon>Ruminococcus</taxon>
    </lineage>
</organism>
<feature type="transmembrane region" description="Helical" evidence="5">
    <location>
        <begin position="361"/>
        <end position="385"/>
    </location>
</feature>
<dbReference type="Gene3D" id="1.20.1530.20">
    <property type="match status" value="1"/>
</dbReference>
<dbReference type="Proteomes" id="UP001060164">
    <property type="component" value="Chromosome"/>
</dbReference>
<proteinExistence type="predicted"/>
<name>A0ABY5VHV2_9FIRM</name>
<evidence type="ECO:0000256" key="3">
    <source>
        <dbReference type="ARBA" id="ARBA00022989"/>
    </source>
</evidence>
<protein>
    <submittedName>
        <fullName evidence="7">Cation:proton antiporter</fullName>
    </submittedName>
</protein>
<accession>A0ABY5VHV2</accession>
<evidence type="ECO:0000256" key="4">
    <source>
        <dbReference type="ARBA" id="ARBA00023136"/>
    </source>
</evidence>
<comment type="subcellular location">
    <subcellularLocation>
        <location evidence="1">Membrane</location>
        <topology evidence="1">Multi-pass membrane protein</topology>
    </subcellularLocation>
</comment>
<feature type="transmembrane region" description="Helical" evidence="5">
    <location>
        <begin position="108"/>
        <end position="130"/>
    </location>
</feature>